<dbReference type="RefSeq" id="WP_139796328.1">
    <property type="nucleotide sequence ID" value="NZ_CP155572.1"/>
</dbReference>
<dbReference type="Proteomes" id="UP000192738">
    <property type="component" value="Unassembled WGS sequence"/>
</dbReference>
<evidence type="ECO:0000259" key="1">
    <source>
        <dbReference type="Pfam" id="PF09861"/>
    </source>
</evidence>
<gene>
    <name evidence="2" type="ORF">SAMN04488500_12391</name>
</gene>
<sequence length="415" mass="44850">MLPNMFLIRQKFEGNSIDNIADGVHEAFVQVDLESEVKKGQRIAVAVGSRGIANISAIVQSVVNELKLLGAEPFIVPAMGSHGGATAEGQEQVLMSLGVTAEKIGVPIVSSMEVELIGQTADGVPVYLDKSAFESEGIFLINRIKPHTDFDAPVESGLIKMIAIGLAKHKGCVTIHTYGLAKYIPQAAETVLKKGAIIGGLAIIENSKEKTAHLEVIKAKQLLTKEPQLLEKAKKLMARLPFKELDFLIVRAMGKTISGTGMDTNVIGRQRVEGLPEPDSIKIKRIAVLDLMDNSYGNALGIGLADFTTKGLVDKIDFKAMHANVISTGYLERGKIPIYLDTERETIETALKTIGPVKPEKATICVIRNTLELEELVVSESLLPVVQKLENVEVIHSIGPLPFSNNGVLQLFYGS</sequence>
<feature type="domain" description="LarA-like N-terminal" evidence="1">
    <location>
        <begin position="28"/>
        <end position="178"/>
    </location>
</feature>
<dbReference type="OrthoDB" id="9788398at2"/>
<dbReference type="GO" id="GO:0050043">
    <property type="term" value="F:lactate racemase activity"/>
    <property type="evidence" value="ECO:0007669"/>
    <property type="project" value="InterPro"/>
</dbReference>
<keyword evidence="3" id="KW-1185">Reference proteome</keyword>
<protein>
    <recommendedName>
        <fullName evidence="1">LarA-like N-terminal domain-containing protein</fullName>
    </recommendedName>
</protein>
<dbReference type="EMBL" id="FWXI01000023">
    <property type="protein sequence ID" value="SMD08138.1"/>
    <property type="molecule type" value="Genomic_DNA"/>
</dbReference>
<evidence type="ECO:0000313" key="3">
    <source>
        <dbReference type="Proteomes" id="UP000192738"/>
    </source>
</evidence>
<dbReference type="AlphaFoldDB" id="A0A1W2EG94"/>
<accession>A0A1W2EG94</accession>
<dbReference type="InterPro" id="IPR018657">
    <property type="entry name" value="LarA-like_N"/>
</dbReference>
<evidence type="ECO:0000313" key="2">
    <source>
        <dbReference type="EMBL" id="SMD08138.1"/>
    </source>
</evidence>
<dbReference type="Pfam" id="PF09861">
    <property type="entry name" value="Lar_N"/>
    <property type="match status" value="1"/>
</dbReference>
<reference evidence="2 3" key="1">
    <citation type="submission" date="2017-04" db="EMBL/GenBank/DDBJ databases">
        <authorList>
            <person name="Afonso C.L."/>
            <person name="Miller P.J."/>
            <person name="Scott M.A."/>
            <person name="Spackman E."/>
            <person name="Goraichik I."/>
            <person name="Dimitrov K.M."/>
            <person name="Suarez D.L."/>
            <person name="Swayne D.E."/>
        </authorList>
    </citation>
    <scope>NUCLEOTIDE SEQUENCE [LARGE SCALE GENOMIC DNA]</scope>
    <source>
        <strain evidence="2 3">DSM 5090</strain>
    </source>
</reference>
<name>A0A1W2EG94_9FIRM</name>
<dbReference type="Gene3D" id="3.40.50.11440">
    <property type="match status" value="1"/>
</dbReference>
<organism evidence="2 3">
    <name type="scientific">Sporomusa malonica</name>
    <dbReference type="NCBI Taxonomy" id="112901"/>
    <lineage>
        <taxon>Bacteria</taxon>
        <taxon>Bacillati</taxon>
        <taxon>Bacillota</taxon>
        <taxon>Negativicutes</taxon>
        <taxon>Selenomonadales</taxon>
        <taxon>Sporomusaceae</taxon>
        <taxon>Sporomusa</taxon>
    </lineage>
</organism>
<dbReference type="STRING" id="112901.SAMN04488500_12391"/>
<proteinExistence type="predicted"/>